<evidence type="ECO:0000313" key="2">
    <source>
        <dbReference type="EMBL" id="MFC6706168.1"/>
    </source>
</evidence>
<dbReference type="SUPFAM" id="SSF46894">
    <property type="entry name" value="C-terminal effector domain of the bipartite response regulators"/>
    <property type="match status" value="1"/>
</dbReference>
<dbReference type="Proteomes" id="UP001596298">
    <property type="component" value="Unassembled WGS sequence"/>
</dbReference>
<dbReference type="RefSeq" id="WP_382401960.1">
    <property type="nucleotide sequence ID" value="NZ_JBHSWH010000001.1"/>
</dbReference>
<proteinExistence type="predicted"/>
<dbReference type="InterPro" id="IPR036388">
    <property type="entry name" value="WH-like_DNA-bd_sf"/>
</dbReference>
<dbReference type="InterPro" id="IPR051797">
    <property type="entry name" value="TrmB-like"/>
</dbReference>
<gene>
    <name evidence="2" type="ORF">ACFQDH_13095</name>
</gene>
<evidence type="ECO:0000313" key="3">
    <source>
        <dbReference type="Proteomes" id="UP001596298"/>
    </source>
</evidence>
<comment type="caution">
    <text evidence="2">The sequence shown here is derived from an EMBL/GenBank/DDBJ whole genome shotgun (WGS) entry which is preliminary data.</text>
</comment>
<dbReference type="InterPro" id="IPR000792">
    <property type="entry name" value="Tscrpt_reg_LuxR_C"/>
</dbReference>
<evidence type="ECO:0000259" key="1">
    <source>
        <dbReference type="SMART" id="SM00421"/>
    </source>
</evidence>
<name>A0ABW2AGX2_9MICO</name>
<reference evidence="3" key="1">
    <citation type="journal article" date="2019" name="Int. J. Syst. Evol. Microbiol.">
        <title>The Global Catalogue of Microorganisms (GCM) 10K type strain sequencing project: providing services to taxonomists for standard genome sequencing and annotation.</title>
        <authorList>
            <consortium name="The Broad Institute Genomics Platform"/>
            <consortium name="The Broad Institute Genome Sequencing Center for Infectious Disease"/>
            <person name="Wu L."/>
            <person name="Ma J."/>
        </authorList>
    </citation>
    <scope>NUCLEOTIDE SEQUENCE [LARGE SCALE GENOMIC DNA]</scope>
    <source>
        <strain evidence="3">CCUG 58127</strain>
    </source>
</reference>
<accession>A0ABW2AGX2</accession>
<dbReference type="EMBL" id="JBHSWH010000001">
    <property type="protein sequence ID" value="MFC6706168.1"/>
    <property type="molecule type" value="Genomic_DNA"/>
</dbReference>
<keyword evidence="3" id="KW-1185">Reference proteome</keyword>
<dbReference type="Gene3D" id="1.10.10.10">
    <property type="entry name" value="Winged helix-like DNA-binding domain superfamily/Winged helix DNA-binding domain"/>
    <property type="match status" value="1"/>
</dbReference>
<sequence>MEAIPGAGDRVRTIDLSAVGLTSEHEADYRSLIEQGGGTAGVLAVRWHRTVPDVEARLAALHELGLVEAVQVAARTVRWFPASPDVGLRALLNSRQHALARAETSVAALAELFRRDLNHAEVGDLVEVVLGADAVGAQFLQLQRSARTEVCAFVDARPVAVESGNNAAEAEALDRGVAFRVVLERAALEDDATANESRESLGAHVQLRTVEKVPTKLLIADRGVAMVPLAVRSHDAAAVLIKAPSLVQALVTLFDSVWSGGIPIVLDPQHGPIEGPGAGPDSVDLALVSLMLAGLTDDAVGKRLGISGRTVQRRLKLLMQLTGSTSRMQLGWEAAQRGWVTRR</sequence>
<dbReference type="PANTHER" id="PTHR34293">
    <property type="entry name" value="HTH-TYPE TRANSCRIPTIONAL REGULATOR TRMBL2"/>
    <property type="match status" value="1"/>
</dbReference>
<dbReference type="InterPro" id="IPR016032">
    <property type="entry name" value="Sig_transdc_resp-reg_C-effctor"/>
</dbReference>
<dbReference type="PANTHER" id="PTHR34293:SF1">
    <property type="entry name" value="HTH-TYPE TRANSCRIPTIONAL REGULATOR TRMBL2"/>
    <property type="match status" value="1"/>
</dbReference>
<dbReference type="SMART" id="SM00421">
    <property type="entry name" value="HTH_LUXR"/>
    <property type="match status" value="1"/>
</dbReference>
<feature type="domain" description="HTH luxR-type" evidence="1">
    <location>
        <begin position="277"/>
        <end position="334"/>
    </location>
</feature>
<organism evidence="2 3">
    <name type="scientific">Flexivirga alba</name>
    <dbReference type="NCBI Taxonomy" id="702742"/>
    <lineage>
        <taxon>Bacteria</taxon>
        <taxon>Bacillati</taxon>
        <taxon>Actinomycetota</taxon>
        <taxon>Actinomycetes</taxon>
        <taxon>Micrococcales</taxon>
        <taxon>Dermacoccaceae</taxon>
        <taxon>Flexivirga</taxon>
    </lineage>
</organism>
<dbReference type="Gene3D" id="3.30.870.10">
    <property type="entry name" value="Endonuclease Chain A"/>
    <property type="match status" value="1"/>
</dbReference>
<protein>
    <submittedName>
        <fullName evidence="2">Helix-turn-helix transcriptional regulator</fullName>
    </submittedName>
</protein>